<feature type="region of interest" description="Disordered" evidence="9">
    <location>
        <begin position="129"/>
        <end position="148"/>
    </location>
</feature>
<dbReference type="GO" id="GO:0006310">
    <property type="term" value="P:DNA recombination"/>
    <property type="evidence" value="ECO:0007669"/>
    <property type="project" value="InterPro"/>
</dbReference>
<evidence type="ECO:0000256" key="6">
    <source>
        <dbReference type="ARBA" id="ARBA00022840"/>
    </source>
</evidence>
<dbReference type="EMBL" id="VFPN01000003">
    <property type="protein sequence ID" value="TQM61228.1"/>
    <property type="molecule type" value="Genomic_DNA"/>
</dbReference>
<evidence type="ECO:0000256" key="8">
    <source>
        <dbReference type="HAMAP-Rule" id="MF_00983"/>
    </source>
</evidence>
<proteinExistence type="inferred from homology"/>
<dbReference type="Gene3D" id="3.40.1440.60">
    <property type="entry name" value="PriA, 3(prime) DNA-binding domain"/>
    <property type="match status" value="1"/>
</dbReference>
<feature type="domain" description="Primosomal protein N' 3' DNA-binding" evidence="10">
    <location>
        <begin position="9"/>
        <end position="109"/>
    </location>
</feature>
<dbReference type="GO" id="GO:0008270">
    <property type="term" value="F:zinc ion binding"/>
    <property type="evidence" value="ECO:0007669"/>
    <property type="project" value="UniProtKB-UniRule"/>
</dbReference>
<feature type="binding site" evidence="8">
    <location>
        <position position="416"/>
    </location>
    <ligand>
        <name>Zn(2+)</name>
        <dbReference type="ChEBI" id="CHEBI:29105"/>
        <label>2</label>
    </ligand>
</feature>
<dbReference type="Pfam" id="PF17764">
    <property type="entry name" value="PriA_3primeBD"/>
    <property type="match status" value="1"/>
</dbReference>
<dbReference type="AlphaFoldDB" id="A0A543HSA9"/>
<keyword evidence="5 8" id="KW-0862">Zinc</keyword>
<evidence type="ECO:0000256" key="5">
    <source>
        <dbReference type="ARBA" id="ARBA00022833"/>
    </source>
</evidence>
<dbReference type="InterPro" id="IPR042115">
    <property type="entry name" value="PriA_3primeBD_sf"/>
</dbReference>
<comment type="caution">
    <text evidence="11">The sequence shown here is derived from an EMBL/GenBank/DDBJ whole genome shotgun (WGS) entry which is preliminary data.</text>
</comment>
<keyword evidence="7 8" id="KW-0238">DNA-binding</keyword>
<feature type="binding site" evidence="8">
    <location>
        <position position="446"/>
    </location>
    <ligand>
        <name>Zn(2+)</name>
        <dbReference type="ChEBI" id="CHEBI:29105"/>
        <label>1</label>
    </ligand>
</feature>
<dbReference type="InterPro" id="IPR005259">
    <property type="entry name" value="PriA"/>
</dbReference>
<feature type="binding site" evidence="8">
    <location>
        <position position="407"/>
    </location>
    <ligand>
        <name>Zn(2+)</name>
        <dbReference type="ChEBI" id="CHEBI:29105"/>
        <label>1</label>
    </ligand>
</feature>
<evidence type="ECO:0000259" key="10">
    <source>
        <dbReference type="Pfam" id="PF17764"/>
    </source>
</evidence>
<sequence length="682" mass="72988">MVTGPVARVLLDSALPQLDHLFDYAIPHSLVGRVRPGVRVRVPFRSAARSVGGYVIEVTDTADFSGELSLLSDVVSDIPVLTPEIWALTRTLADRAAGSVGDILRLAIPPRQVRVEKQYLAAIDADLPSEVSDSTTGPDGPAGSESDAYSADDIRLLSRYDPEILTGLASAHRFALGAIPGPQRLPSGEWVGDWALTLATLAVGTYHEGRSVIIALPDYRDLDQIFSALQAVLDSHRAGSSEAALVRVDAKQTNAERYRSFLRLLGDEPRIIVGNRSAVYAPASRLGAIFVWDDGDSLHEEPLSPYVHTRDAALVRAEQAGCGLVFAAHTRSTEVQRLVDIAWLREAQPLRRPEPRVILSSLSTDQEGGMSSARIPTIAWLKAKEAAAVGPVLIQVARPGYSPVLACGNCREAARCHTCQGPLGVRRAGETPRCAWCGTLARHWACRNCGSSSFRLISSGSGRTAEELEKAFPGVRVLVSDSETIRQSVDSRPSIVVATRGAEPTAAGGYAAVILLDGERMLGRESLRTGEDCLRWWSNAVALARPGAPCVLVGVTGPLGSALSGWRQPDYARAELADRRELRFPPSVRIATITGSREAVEAAVDSVIGIAGVDALGPTSEADGSARSIIRFGYRNGEAVASTLRAQLVATAIKNRRPRKMPGSQGATPPLFRLKLDDADIR</sequence>
<keyword evidence="2 8" id="KW-0235">DNA replication</keyword>
<dbReference type="GO" id="GO:0003677">
    <property type="term" value="F:DNA binding"/>
    <property type="evidence" value="ECO:0007669"/>
    <property type="project" value="UniProtKB-UniRule"/>
</dbReference>
<comment type="cofactor">
    <cofactor evidence="8">
        <name>Zn(2+)</name>
        <dbReference type="ChEBI" id="CHEBI:29105"/>
    </cofactor>
    <text evidence="8">Binds 2 zinc ions per subunit.</text>
</comment>
<evidence type="ECO:0000256" key="4">
    <source>
        <dbReference type="ARBA" id="ARBA00022741"/>
    </source>
</evidence>
<dbReference type="InterPro" id="IPR027417">
    <property type="entry name" value="P-loop_NTPase"/>
</dbReference>
<dbReference type="GO" id="GO:0006269">
    <property type="term" value="P:DNA replication, synthesis of primer"/>
    <property type="evidence" value="ECO:0007669"/>
    <property type="project" value="UniProtKB-KW"/>
</dbReference>
<evidence type="ECO:0000256" key="9">
    <source>
        <dbReference type="SAM" id="MobiDB-lite"/>
    </source>
</evidence>
<dbReference type="PANTHER" id="PTHR30580:SF0">
    <property type="entry name" value="PRIMOSOMAL PROTEIN N"/>
    <property type="match status" value="1"/>
</dbReference>
<feature type="binding site" evidence="8">
    <location>
        <position position="449"/>
    </location>
    <ligand>
        <name>Zn(2+)</name>
        <dbReference type="ChEBI" id="CHEBI:29105"/>
        <label>1</label>
    </ligand>
</feature>
<keyword evidence="4 8" id="KW-0547">Nucleotide-binding</keyword>
<comment type="function">
    <text evidence="8">Initiates the restart of stalled replication forks, which reloads the replicative helicase on sites other than the origin of replication. Recognizes and binds to abandoned replication forks and remodels them to uncover a helicase loading site. Promotes assembly of the primosome at these replication forks.</text>
</comment>
<comment type="similarity">
    <text evidence="8">Belongs to the helicase family. PriA subfamily.</text>
</comment>
<dbReference type="PANTHER" id="PTHR30580">
    <property type="entry name" value="PRIMOSOMAL PROTEIN N"/>
    <property type="match status" value="1"/>
</dbReference>
<dbReference type="GO" id="GO:0043138">
    <property type="term" value="F:3'-5' DNA helicase activity"/>
    <property type="evidence" value="ECO:0007669"/>
    <property type="project" value="TreeGrafter"/>
</dbReference>
<feature type="binding site" evidence="8">
    <location>
        <position position="437"/>
    </location>
    <ligand>
        <name>Zn(2+)</name>
        <dbReference type="ChEBI" id="CHEBI:29105"/>
        <label>2</label>
    </ligand>
</feature>
<dbReference type="GO" id="GO:0006302">
    <property type="term" value="P:double-strand break repair"/>
    <property type="evidence" value="ECO:0007669"/>
    <property type="project" value="InterPro"/>
</dbReference>
<feature type="binding site" evidence="8">
    <location>
        <position position="419"/>
    </location>
    <ligand>
        <name>Zn(2+)</name>
        <dbReference type="ChEBI" id="CHEBI:29105"/>
        <label>2</label>
    </ligand>
</feature>
<keyword evidence="1 8" id="KW-0639">Primosome</keyword>
<comment type="caution">
    <text evidence="8">As this protein does not have any detectable helicase domains, it probably does not have helicase activity.</text>
</comment>
<protein>
    <recommendedName>
        <fullName evidence="8">Probable replication restart protein PriA</fullName>
    </recommendedName>
    <alternativeName>
        <fullName evidence="8">Putative ATP-dependent DNA helicase PriA</fullName>
    </alternativeName>
</protein>
<evidence type="ECO:0000313" key="11">
    <source>
        <dbReference type="EMBL" id="TQM61228.1"/>
    </source>
</evidence>
<evidence type="ECO:0000256" key="3">
    <source>
        <dbReference type="ARBA" id="ARBA00022723"/>
    </source>
</evidence>
<dbReference type="GO" id="GO:0005524">
    <property type="term" value="F:ATP binding"/>
    <property type="evidence" value="ECO:0007669"/>
    <property type="project" value="UniProtKB-UniRule"/>
</dbReference>
<keyword evidence="12" id="KW-1185">Reference proteome</keyword>
<organism evidence="11 12">
    <name type="scientific">Klugiella xanthotipulae</name>
    <dbReference type="NCBI Taxonomy" id="244735"/>
    <lineage>
        <taxon>Bacteria</taxon>
        <taxon>Bacillati</taxon>
        <taxon>Actinomycetota</taxon>
        <taxon>Actinomycetes</taxon>
        <taxon>Micrococcales</taxon>
        <taxon>Microbacteriaceae</taxon>
        <taxon>Klugiella</taxon>
    </lineage>
</organism>
<evidence type="ECO:0000256" key="1">
    <source>
        <dbReference type="ARBA" id="ARBA00022515"/>
    </source>
</evidence>
<accession>A0A543HSA9</accession>
<gene>
    <name evidence="8" type="primary">priA</name>
    <name evidence="11" type="ORF">FB466_2169</name>
</gene>
<dbReference type="RefSeq" id="WP_246054629.1">
    <property type="nucleotide sequence ID" value="NZ_BAAAYS010000004.1"/>
</dbReference>
<dbReference type="GO" id="GO:0006270">
    <property type="term" value="P:DNA replication initiation"/>
    <property type="evidence" value="ECO:0007669"/>
    <property type="project" value="TreeGrafter"/>
</dbReference>
<keyword evidence="3 8" id="KW-0479">Metal-binding</keyword>
<evidence type="ECO:0000256" key="2">
    <source>
        <dbReference type="ARBA" id="ARBA00022705"/>
    </source>
</evidence>
<keyword evidence="6 8" id="KW-0067">ATP-binding</keyword>
<dbReference type="Gene3D" id="3.40.50.300">
    <property type="entry name" value="P-loop containing nucleotide triphosphate hydrolases"/>
    <property type="match status" value="1"/>
</dbReference>
<dbReference type="InterPro" id="IPR041222">
    <property type="entry name" value="PriA_3primeBD"/>
</dbReference>
<keyword evidence="11" id="KW-0347">Helicase</keyword>
<feature type="binding site" evidence="8">
    <location>
        <position position="410"/>
    </location>
    <ligand>
        <name>Zn(2+)</name>
        <dbReference type="ChEBI" id="CHEBI:29105"/>
        <label>1</label>
    </ligand>
</feature>
<dbReference type="Proteomes" id="UP000318331">
    <property type="component" value="Unassembled WGS sequence"/>
</dbReference>
<dbReference type="GO" id="GO:1990077">
    <property type="term" value="C:primosome complex"/>
    <property type="evidence" value="ECO:0007669"/>
    <property type="project" value="UniProtKB-UniRule"/>
</dbReference>
<keyword evidence="11" id="KW-0378">Hydrolase</keyword>
<evidence type="ECO:0000256" key="7">
    <source>
        <dbReference type="ARBA" id="ARBA00023125"/>
    </source>
</evidence>
<feature type="binding site" evidence="8">
    <location>
        <position position="434"/>
    </location>
    <ligand>
        <name>Zn(2+)</name>
        <dbReference type="ChEBI" id="CHEBI:29105"/>
        <label>2</label>
    </ligand>
</feature>
<comment type="subunit">
    <text evidence="8">Component of the replication restart primosome.</text>
</comment>
<reference evidence="11 12" key="1">
    <citation type="submission" date="2019-06" db="EMBL/GenBank/DDBJ databases">
        <title>Sequencing the genomes of 1000 actinobacteria strains.</title>
        <authorList>
            <person name="Klenk H.-P."/>
        </authorList>
    </citation>
    <scope>NUCLEOTIDE SEQUENCE [LARGE SCALE GENOMIC DNA]</scope>
    <source>
        <strain evidence="11 12">DSM 18031</strain>
    </source>
</reference>
<dbReference type="HAMAP" id="MF_00983">
    <property type="entry name" value="PriA"/>
    <property type="match status" value="1"/>
</dbReference>
<evidence type="ECO:0000313" key="12">
    <source>
        <dbReference type="Proteomes" id="UP000318331"/>
    </source>
</evidence>
<name>A0A543HSA9_9MICO</name>